<accession>A0AAW9S0J1</accession>
<organism evidence="2 3">
    <name type="scientific">Microbaculum marinum</name>
    <dbReference type="NCBI Taxonomy" id="1764581"/>
    <lineage>
        <taxon>Bacteria</taxon>
        <taxon>Pseudomonadati</taxon>
        <taxon>Pseudomonadota</taxon>
        <taxon>Alphaproteobacteria</taxon>
        <taxon>Hyphomicrobiales</taxon>
        <taxon>Tepidamorphaceae</taxon>
        <taxon>Microbaculum</taxon>
    </lineage>
</organism>
<name>A0AAW9S0J1_9HYPH</name>
<evidence type="ECO:0000313" key="3">
    <source>
        <dbReference type="Proteomes" id="UP001378188"/>
    </source>
</evidence>
<keyword evidence="1" id="KW-0732">Signal</keyword>
<protein>
    <submittedName>
        <fullName evidence="2">Uncharacterized protein</fullName>
    </submittedName>
</protein>
<proteinExistence type="predicted"/>
<gene>
    <name evidence="2" type="ORF">V3328_17845</name>
</gene>
<sequence length="151" mass="15785">MRAWPAVRPLAALAVGAFLATAGAVVAAPPFWGATYAYVQGPDDPANLTGGRPVHVAALLPGDLACTSLAGARLDDPPPYPRVLDSLRAAPVIVTLAQSTCPEPGENRWLYFVVPHPYQADILNLIYVTPDGKPLANQKVSISGGTGGRYN</sequence>
<evidence type="ECO:0000313" key="2">
    <source>
        <dbReference type="EMBL" id="MEJ8573356.1"/>
    </source>
</evidence>
<feature type="signal peptide" evidence="1">
    <location>
        <begin position="1"/>
        <end position="27"/>
    </location>
</feature>
<dbReference type="EMBL" id="JAZHOF010000007">
    <property type="protein sequence ID" value="MEJ8573356.1"/>
    <property type="molecule type" value="Genomic_DNA"/>
</dbReference>
<comment type="caution">
    <text evidence="2">The sequence shown here is derived from an EMBL/GenBank/DDBJ whole genome shotgun (WGS) entry which is preliminary data.</text>
</comment>
<dbReference type="Proteomes" id="UP001378188">
    <property type="component" value="Unassembled WGS sequence"/>
</dbReference>
<feature type="chain" id="PRO_5043925675" evidence="1">
    <location>
        <begin position="28"/>
        <end position="151"/>
    </location>
</feature>
<dbReference type="RefSeq" id="WP_340331048.1">
    <property type="nucleotide sequence ID" value="NZ_JAZHOF010000007.1"/>
</dbReference>
<dbReference type="AlphaFoldDB" id="A0AAW9S0J1"/>
<reference evidence="2 3" key="1">
    <citation type="submission" date="2024-02" db="EMBL/GenBank/DDBJ databases">
        <title>Genome analysis and characterization of Microbaculum marinisediminis sp. nov., isolated from marine sediment.</title>
        <authorList>
            <person name="Du Z.-J."/>
            <person name="Ye Y.-Q."/>
            <person name="Zhang Z.-R."/>
            <person name="Yuan S.-M."/>
            <person name="Zhang X.-Y."/>
        </authorList>
    </citation>
    <scope>NUCLEOTIDE SEQUENCE [LARGE SCALE GENOMIC DNA]</scope>
    <source>
        <strain evidence="2 3">SDUM1044001</strain>
    </source>
</reference>
<evidence type="ECO:0000256" key="1">
    <source>
        <dbReference type="SAM" id="SignalP"/>
    </source>
</evidence>
<keyword evidence="3" id="KW-1185">Reference proteome</keyword>